<dbReference type="Proteomes" id="UP000177309">
    <property type="component" value="Unassembled WGS sequence"/>
</dbReference>
<sequence>MKKSFWALLGLVLLLESSVLGFSGRTPAKVKVAIDLGPPPIMVSAPSEVVMMPGTNIYFVPSNNFDVFFYNGYWWSPRGERWYRAGQYNGPWGYVHNNDVPGHLFKVPKNYRVVYKKERIIKYGHWKQQH</sequence>
<organism evidence="1 2">
    <name type="scientific">candidate division WOR-1 bacterium RIFOXYC2_FULL_41_25</name>
    <dbReference type="NCBI Taxonomy" id="1802586"/>
    <lineage>
        <taxon>Bacteria</taxon>
        <taxon>Bacillati</taxon>
        <taxon>Saganbacteria</taxon>
    </lineage>
</organism>
<accession>A0A1F4TPT0</accession>
<comment type="caution">
    <text evidence="1">The sequence shown here is derived from an EMBL/GenBank/DDBJ whole genome shotgun (WGS) entry which is preliminary data.</text>
</comment>
<name>A0A1F4TPT0_UNCSA</name>
<evidence type="ECO:0000313" key="1">
    <source>
        <dbReference type="EMBL" id="OGC34715.1"/>
    </source>
</evidence>
<dbReference type="EMBL" id="MEUI01000013">
    <property type="protein sequence ID" value="OGC34715.1"/>
    <property type="molecule type" value="Genomic_DNA"/>
</dbReference>
<gene>
    <name evidence="1" type="ORF">A2462_03230</name>
</gene>
<proteinExistence type="predicted"/>
<dbReference type="AlphaFoldDB" id="A0A1F4TPT0"/>
<evidence type="ECO:0000313" key="2">
    <source>
        <dbReference type="Proteomes" id="UP000177309"/>
    </source>
</evidence>
<protein>
    <submittedName>
        <fullName evidence="1">Uncharacterized protein</fullName>
    </submittedName>
</protein>
<reference evidence="1 2" key="1">
    <citation type="journal article" date="2016" name="Nat. Commun.">
        <title>Thousands of microbial genomes shed light on interconnected biogeochemical processes in an aquifer system.</title>
        <authorList>
            <person name="Anantharaman K."/>
            <person name="Brown C.T."/>
            <person name="Hug L.A."/>
            <person name="Sharon I."/>
            <person name="Castelle C.J."/>
            <person name="Probst A.J."/>
            <person name="Thomas B.C."/>
            <person name="Singh A."/>
            <person name="Wilkins M.J."/>
            <person name="Karaoz U."/>
            <person name="Brodie E.L."/>
            <person name="Williams K.H."/>
            <person name="Hubbard S.S."/>
            <person name="Banfield J.F."/>
        </authorList>
    </citation>
    <scope>NUCLEOTIDE SEQUENCE [LARGE SCALE GENOMIC DNA]</scope>
</reference>